<dbReference type="AlphaFoldDB" id="A0A1G2T8K6"/>
<organism evidence="2 3">
    <name type="scientific">Candidatus Zambryskibacteria bacterium RIFCSPHIGHO2_02_38_10.5</name>
    <dbReference type="NCBI Taxonomy" id="1802742"/>
    <lineage>
        <taxon>Bacteria</taxon>
        <taxon>Candidatus Zambryskiibacteriota</taxon>
    </lineage>
</organism>
<evidence type="ECO:0000313" key="3">
    <source>
        <dbReference type="Proteomes" id="UP000179264"/>
    </source>
</evidence>
<dbReference type="InterPro" id="IPR043519">
    <property type="entry name" value="NT_sf"/>
</dbReference>
<dbReference type="EMBL" id="MHVL01000016">
    <property type="protein sequence ID" value="OHA93615.1"/>
    <property type="molecule type" value="Genomic_DNA"/>
</dbReference>
<gene>
    <name evidence="2" type="ORF">A2W58_01670</name>
</gene>
<dbReference type="SUPFAM" id="SSF81301">
    <property type="entry name" value="Nucleotidyltransferase"/>
    <property type="match status" value="1"/>
</dbReference>
<protein>
    <recommendedName>
        <fullName evidence="1">DUF6036 domain-containing protein</fullName>
    </recommendedName>
</protein>
<name>A0A1G2T8K6_9BACT</name>
<accession>A0A1G2T8K6</accession>
<evidence type="ECO:0000313" key="2">
    <source>
        <dbReference type="EMBL" id="OHA93615.1"/>
    </source>
</evidence>
<sequence length="135" mass="15403">MTKEDIINKVKILDLPKGSYIVFGSCPLAVLGIREANDIDLLVSQEIYEKLKKDGWEEIDKGPNDKPLVQDVFEAHNNWNFSSYKPTLKDLLVNAMEVDGITFASLEDVRKWKVASGRPKDVNDIKMIDNYFDII</sequence>
<dbReference type="Proteomes" id="UP000179264">
    <property type="component" value="Unassembled WGS sequence"/>
</dbReference>
<reference evidence="2 3" key="1">
    <citation type="journal article" date="2016" name="Nat. Commun.">
        <title>Thousands of microbial genomes shed light on interconnected biogeochemical processes in an aquifer system.</title>
        <authorList>
            <person name="Anantharaman K."/>
            <person name="Brown C.T."/>
            <person name="Hug L.A."/>
            <person name="Sharon I."/>
            <person name="Castelle C.J."/>
            <person name="Probst A.J."/>
            <person name="Thomas B.C."/>
            <person name="Singh A."/>
            <person name="Wilkins M.J."/>
            <person name="Karaoz U."/>
            <person name="Brodie E.L."/>
            <person name="Williams K.H."/>
            <person name="Hubbard S.S."/>
            <person name="Banfield J.F."/>
        </authorList>
    </citation>
    <scope>NUCLEOTIDE SEQUENCE [LARGE SCALE GENOMIC DNA]</scope>
</reference>
<dbReference type="InterPro" id="IPR045792">
    <property type="entry name" value="DUF6036"/>
</dbReference>
<evidence type="ECO:0000259" key="1">
    <source>
        <dbReference type="Pfam" id="PF19502"/>
    </source>
</evidence>
<proteinExistence type="predicted"/>
<comment type="caution">
    <text evidence="2">The sequence shown here is derived from an EMBL/GenBank/DDBJ whole genome shotgun (WGS) entry which is preliminary data.</text>
</comment>
<dbReference type="Pfam" id="PF19502">
    <property type="entry name" value="DUF6036"/>
    <property type="match status" value="1"/>
</dbReference>
<feature type="domain" description="DUF6036" evidence="1">
    <location>
        <begin position="18"/>
        <end position="126"/>
    </location>
</feature>